<sequence>MTRTLTEDHRTPVIMTDLTHTRKLVATLRFHHRAARSLNLIGMVLKDIAGTPVFNDWEKIKPIKTS</sequence>
<accession>Q8SY03</accession>
<dbReference type="Pfam" id="PF07253">
    <property type="entry name" value="Gypsy"/>
    <property type="match status" value="1"/>
</dbReference>
<protein>
    <submittedName>
        <fullName evidence="1">RE31004p</fullName>
    </submittedName>
</protein>
<organism evidence="1">
    <name type="scientific">Drosophila melanogaster</name>
    <name type="common">Fruit fly</name>
    <dbReference type="NCBI Taxonomy" id="7227"/>
    <lineage>
        <taxon>Eukaryota</taxon>
        <taxon>Metazoa</taxon>
        <taxon>Ecdysozoa</taxon>
        <taxon>Arthropoda</taxon>
        <taxon>Hexapoda</taxon>
        <taxon>Insecta</taxon>
        <taxon>Pterygota</taxon>
        <taxon>Neoptera</taxon>
        <taxon>Endopterygota</taxon>
        <taxon>Diptera</taxon>
        <taxon>Brachycera</taxon>
        <taxon>Muscomorpha</taxon>
        <taxon>Ephydroidea</taxon>
        <taxon>Drosophilidae</taxon>
        <taxon>Drosophila</taxon>
        <taxon>Sophophora</taxon>
    </lineage>
</organism>
<evidence type="ECO:0000313" key="1">
    <source>
        <dbReference type="EMBL" id="AAL68283.1"/>
    </source>
</evidence>
<dbReference type="AlphaFoldDB" id="Q8SY03"/>
<dbReference type="InterPro" id="IPR009882">
    <property type="entry name" value="Gypsy"/>
</dbReference>
<proteinExistence type="evidence at transcript level"/>
<dbReference type="EMBL" id="AY075471">
    <property type="protein sequence ID" value="AAL68283.1"/>
    <property type="molecule type" value="mRNA"/>
</dbReference>
<name>Q8SY03_DROME</name>
<reference evidence="1" key="1">
    <citation type="submission" date="2002-01" db="EMBL/GenBank/DDBJ databases">
        <authorList>
            <person name="Stapleton M."/>
            <person name="Brokstein P."/>
            <person name="Hong L."/>
            <person name="Agbayani A."/>
            <person name="Carlson J."/>
            <person name="Champe M."/>
            <person name="Chavez C."/>
            <person name="Dorsett V."/>
            <person name="Dresnek D."/>
            <person name="Farfan D."/>
            <person name="Frise E."/>
            <person name="George R."/>
            <person name="Gonzalez M."/>
            <person name="Guarin H."/>
            <person name="Kronmiller B."/>
            <person name="Li P."/>
            <person name="Liao G."/>
            <person name="Miranda A."/>
            <person name="Mungall C.J."/>
            <person name="Nunoo J."/>
            <person name="Pacleb J."/>
            <person name="Paragas V."/>
            <person name="Park S."/>
            <person name="Patel S."/>
            <person name="Phouanenavong S."/>
            <person name="Wan K."/>
            <person name="Yu C."/>
            <person name="Lewis S.E."/>
            <person name="Rubin G.M."/>
            <person name="Celniker S."/>
        </authorList>
    </citation>
    <scope>NUCLEOTIDE SEQUENCE</scope>
    <source>
        <strain evidence="1">Berkeley</strain>
    </source>
</reference>